<comment type="caution">
    <text evidence="2">The sequence shown here is derived from an EMBL/GenBank/DDBJ whole genome shotgun (WGS) entry which is preliminary data.</text>
</comment>
<proteinExistence type="predicted"/>
<organism evidence="2 3">
    <name type="scientific">Falsiroseomonas oleicola</name>
    <dbReference type="NCBI Taxonomy" id="2801474"/>
    <lineage>
        <taxon>Bacteria</taxon>
        <taxon>Pseudomonadati</taxon>
        <taxon>Pseudomonadota</taxon>
        <taxon>Alphaproteobacteria</taxon>
        <taxon>Acetobacterales</taxon>
        <taxon>Roseomonadaceae</taxon>
        <taxon>Falsiroseomonas</taxon>
    </lineage>
</organism>
<dbReference type="InterPro" id="IPR002629">
    <property type="entry name" value="Met_Synth_C/arc"/>
</dbReference>
<evidence type="ECO:0000259" key="1">
    <source>
        <dbReference type="Pfam" id="PF01717"/>
    </source>
</evidence>
<reference evidence="2 3" key="1">
    <citation type="submission" date="2021-01" db="EMBL/GenBank/DDBJ databases">
        <title>Roseomonas sp. nov, a bacterium isolated from an oil production mixture in Yumen Oilfield.</title>
        <authorList>
            <person name="Wu D."/>
        </authorList>
    </citation>
    <scope>NUCLEOTIDE SEQUENCE [LARGE SCALE GENOMIC DNA]</scope>
    <source>
        <strain evidence="2 3">ROY-5-3</strain>
    </source>
</reference>
<feature type="domain" description="Cobalamin-independent methionine synthase MetE C-terminal/archaeal" evidence="1">
    <location>
        <begin position="10"/>
        <end position="361"/>
    </location>
</feature>
<accession>A0ABS6HD89</accession>
<dbReference type="EMBL" id="JAERQM010000009">
    <property type="protein sequence ID" value="MBU8546690.1"/>
    <property type="molecule type" value="Genomic_DNA"/>
</dbReference>
<dbReference type="RefSeq" id="WP_216878714.1">
    <property type="nucleotide sequence ID" value="NZ_JAERQM010000009.1"/>
</dbReference>
<keyword evidence="3" id="KW-1185">Reference proteome</keyword>
<dbReference type="CDD" id="cd03311">
    <property type="entry name" value="CIMS_C_terminal_like"/>
    <property type="match status" value="1"/>
</dbReference>
<name>A0ABS6HD89_9PROT</name>
<dbReference type="PANTHER" id="PTHR43844">
    <property type="entry name" value="METHIONINE SYNTHASE"/>
    <property type="match status" value="1"/>
</dbReference>
<evidence type="ECO:0000313" key="3">
    <source>
        <dbReference type="Proteomes" id="UP000689967"/>
    </source>
</evidence>
<dbReference type="Pfam" id="PF01717">
    <property type="entry name" value="Meth_synt_2"/>
    <property type="match status" value="1"/>
</dbReference>
<dbReference type="PANTHER" id="PTHR43844:SF2">
    <property type="entry name" value="SYNTHASE, VITAMIN-B12 INDEPENDENT, PUTATIVE (AFU_ORTHOLOGUE AFUA_3G12060)-RELATED"/>
    <property type="match status" value="1"/>
</dbReference>
<evidence type="ECO:0000313" key="2">
    <source>
        <dbReference type="EMBL" id="MBU8546690.1"/>
    </source>
</evidence>
<protein>
    <submittedName>
        <fullName evidence="2">Cobalamin-independent methionine synthase II family protein</fullName>
    </submittedName>
</protein>
<dbReference type="Proteomes" id="UP000689967">
    <property type="component" value="Unassembled WGS sequence"/>
</dbReference>
<gene>
    <name evidence="2" type="ORF">JJQ90_23430</name>
</gene>
<sequence>MPQGADRILTSHTGSLPRPRALTRLHARRARGESVDAAELEAAAQAAVEAIVPKQIAAGIDIPNNGEQGRESFVLYLRDRLTGLGGESLRGGWQDIDAYPEFKADLQAANAGKETASMTANLPAAVGDVRYIGDAAMAAECAEFARALAPAKGQYRQAFLAAPSPGIVAAVVQNKHYDTEEAYLAALATALRQEYRAILDAGFVLQLDCPDLALERHASYQDRPLSDFIGFCERVVTAINRAIEGLPKDRIRLHVCWGNYEGPHDADVPLADILPTILHARVGGFVLPFANPRHAHEHRLFRKQPLAEDQILVAGVIDTLTNFVEHPEVVAERLERIAESLGDPRRLMAGTDCGFDTAAGRGRVSADVVWAKLRSMSEGARIATERLRP</sequence>